<evidence type="ECO:0000256" key="1">
    <source>
        <dbReference type="SAM" id="SignalP"/>
    </source>
</evidence>
<dbReference type="InterPro" id="IPR002970">
    <property type="entry name" value="Tick_his-bd"/>
</dbReference>
<dbReference type="GO" id="GO:0030682">
    <property type="term" value="P:symbiont-mediated perturbation of host defenses"/>
    <property type="evidence" value="ECO:0007669"/>
    <property type="project" value="InterPro"/>
</dbReference>
<dbReference type="Gene3D" id="2.40.128.20">
    <property type="match status" value="1"/>
</dbReference>
<dbReference type="Pfam" id="PF02098">
    <property type="entry name" value="His_binding"/>
    <property type="match status" value="1"/>
</dbReference>
<protein>
    <submittedName>
        <fullName evidence="2">Putative secreted protein</fullName>
    </submittedName>
</protein>
<proteinExistence type="evidence at transcript level"/>
<dbReference type="AlphaFoldDB" id="A0A090XE96"/>
<keyword evidence="1" id="KW-0732">Signal</keyword>
<feature type="signal peptide" evidence="1">
    <location>
        <begin position="1"/>
        <end position="16"/>
    </location>
</feature>
<dbReference type="EMBL" id="GBIH01002227">
    <property type="protein sequence ID" value="JAC92483.1"/>
    <property type="molecule type" value="mRNA"/>
</dbReference>
<organism evidence="2">
    <name type="scientific">Ixodes ricinus</name>
    <name type="common">Common tick</name>
    <name type="synonym">Acarus ricinus</name>
    <dbReference type="NCBI Taxonomy" id="34613"/>
    <lineage>
        <taxon>Eukaryota</taxon>
        <taxon>Metazoa</taxon>
        <taxon>Ecdysozoa</taxon>
        <taxon>Arthropoda</taxon>
        <taxon>Chelicerata</taxon>
        <taxon>Arachnida</taxon>
        <taxon>Acari</taxon>
        <taxon>Parasitiformes</taxon>
        <taxon>Ixodida</taxon>
        <taxon>Ixodoidea</taxon>
        <taxon>Ixodidae</taxon>
        <taxon>Ixodinae</taxon>
        <taxon>Ixodes</taxon>
    </lineage>
</organism>
<sequence length="186" mass="22476">MLTVWLSFFILCTTDAATKNPPWKNNEYWMMQNITQVIGVDETTYYVYEGTFNKDILVKKRVFCLIMRMSSFFRDETIAYRRYKKEMKQERPDELSLYLKPQKDQEYNVDNYMKVYDEYYTKILAQMYLVYTDYSTCALFNYDEKDDYELWLYQKPKPDDIASACELLLALLSDKPRNVHYTNDCS</sequence>
<dbReference type="GO" id="GO:0043176">
    <property type="term" value="F:amine binding"/>
    <property type="evidence" value="ECO:0007669"/>
    <property type="project" value="InterPro"/>
</dbReference>
<accession>A0A090XE96</accession>
<dbReference type="InterPro" id="IPR012674">
    <property type="entry name" value="Calycin"/>
</dbReference>
<dbReference type="SUPFAM" id="SSF50814">
    <property type="entry name" value="Lipocalins"/>
    <property type="match status" value="1"/>
</dbReference>
<reference evidence="2" key="1">
    <citation type="journal article" date="2015" name="PLoS Negl. Trop. Dis.">
        <title>Deep Sequencing Analysis of the Ixodes ricinus Haemocytome.</title>
        <authorList>
            <person name="Kotsyfakis M."/>
            <person name="Kopacek P."/>
            <person name="Franta Z."/>
            <person name="Pedra J.H."/>
            <person name="Ribeiro J.M."/>
        </authorList>
    </citation>
    <scope>NUCLEOTIDE SEQUENCE</scope>
</reference>
<evidence type="ECO:0000313" key="2">
    <source>
        <dbReference type="EMBL" id="JAC92483.1"/>
    </source>
</evidence>
<feature type="chain" id="PRO_5001866827" evidence="1">
    <location>
        <begin position="17"/>
        <end position="186"/>
    </location>
</feature>
<name>A0A090XE96_IXORI</name>